<proteinExistence type="predicted"/>
<evidence type="ECO:0000313" key="2">
    <source>
        <dbReference type="Proteomes" id="UP000198638"/>
    </source>
</evidence>
<dbReference type="Pfam" id="PF11142">
    <property type="entry name" value="DUF2917"/>
    <property type="match status" value="1"/>
</dbReference>
<gene>
    <name evidence="1" type="ORF">SAMN05192564_101452</name>
</gene>
<dbReference type="EMBL" id="FNRQ01000001">
    <property type="protein sequence ID" value="SEA15039.1"/>
    <property type="molecule type" value="Genomic_DNA"/>
</dbReference>
<dbReference type="InterPro" id="IPR011051">
    <property type="entry name" value="RmlC_Cupin_sf"/>
</dbReference>
<organism evidence="1 2">
    <name type="scientific">Paraburkholderia sartisoli</name>
    <dbReference type="NCBI Taxonomy" id="83784"/>
    <lineage>
        <taxon>Bacteria</taxon>
        <taxon>Pseudomonadati</taxon>
        <taxon>Pseudomonadota</taxon>
        <taxon>Betaproteobacteria</taxon>
        <taxon>Burkholderiales</taxon>
        <taxon>Burkholderiaceae</taxon>
        <taxon>Paraburkholderia</taxon>
    </lineage>
</organism>
<protein>
    <recommendedName>
        <fullName evidence="3">DUF2917 domain-containing protein</fullName>
    </recommendedName>
</protein>
<dbReference type="SUPFAM" id="SSF51182">
    <property type="entry name" value="RmlC-like cupins"/>
    <property type="match status" value="1"/>
</dbReference>
<name>A0A1H3YTZ9_9BURK</name>
<accession>A0A1H3YTZ9</accession>
<dbReference type="STRING" id="83784.SAMN05192564_101452"/>
<keyword evidence="2" id="KW-1185">Reference proteome</keyword>
<dbReference type="Proteomes" id="UP000198638">
    <property type="component" value="Unassembled WGS sequence"/>
</dbReference>
<evidence type="ECO:0008006" key="3">
    <source>
        <dbReference type="Google" id="ProtNLM"/>
    </source>
</evidence>
<sequence length="111" mass="12467">MREIRTFELEHDEPAAAWRITEPLILKVMAGQVWLTIDGDPEDYWLAPGATFELPRGARAWVSAGPDNARVALAVAGCTLRERMFPANASLLSRLSGRSLRDWMPRWFATA</sequence>
<dbReference type="InterPro" id="IPR021317">
    <property type="entry name" value="DUF2917"/>
</dbReference>
<evidence type="ECO:0000313" key="1">
    <source>
        <dbReference type="EMBL" id="SEA15039.1"/>
    </source>
</evidence>
<dbReference type="OrthoDB" id="8720906at2"/>
<dbReference type="RefSeq" id="WP_090528361.1">
    <property type="nucleotide sequence ID" value="NZ_FNRQ01000001.1"/>
</dbReference>
<reference evidence="2" key="1">
    <citation type="submission" date="2016-10" db="EMBL/GenBank/DDBJ databases">
        <authorList>
            <person name="Varghese N."/>
            <person name="Submissions S."/>
        </authorList>
    </citation>
    <scope>NUCLEOTIDE SEQUENCE [LARGE SCALE GENOMIC DNA]</scope>
    <source>
        <strain evidence="2">LMG 24000</strain>
    </source>
</reference>
<dbReference type="AlphaFoldDB" id="A0A1H3YTZ9"/>